<accession>A0A5C8NHY3</accession>
<keyword evidence="1" id="KW-0812">Transmembrane</keyword>
<comment type="caution">
    <text evidence="2">The sequence shown here is derived from an EMBL/GenBank/DDBJ whole genome shotgun (WGS) entry which is preliminary data.</text>
</comment>
<organism evidence="2 3">
    <name type="scientific">Aeromicrobium terrae</name>
    <dbReference type="NCBI Taxonomy" id="2498846"/>
    <lineage>
        <taxon>Bacteria</taxon>
        <taxon>Bacillati</taxon>
        <taxon>Actinomycetota</taxon>
        <taxon>Actinomycetes</taxon>
        <taxon>Propionibacteriales</taxon>
        <taxon>Nocardioidaceae</taxon>
        <taxon>Aeromicrobium</taxon>
    </lineage>
</organism>
<proteinExistence type="predicted"/>
<dbReference type="OrthoDB" id="3789996at2"/>
<dbReference type="AlphaFoldDB" id="A0A5C8NHY3"/>
<dbReference type="EMBL" id="VDUX01000004">
    <property type="protein sequence ID" value="TXL60696.1"/>
    <property type="molecule type" value="Genomic_DNA"/>
</dbReference>
<sequence>MTEAFDVVTCGVVAVVLGALGLWGRANAEALVTKALPSEEREHRENVLRRGAVTCLAVAVLFTAAGVLLLLD</sequence>
<dbReference type="Proteomes" id="UP000321571">
    <property type="component" value="Unassembled WGS sequence"/>
</dbReference>
<feature type="transmembrane region" description="Helical" evidence="1">
    <location>
        <begin position="52"/>
        <end position="71"/>
    </location>
</feature>
<reference evidence="2 3" key="1">
    <citation type="submission" date="2019-06" db="EMBL/GenBank/DDBJ databases">
        <title>Aeromicrobium sp. nov., isolated from a maize field.</title>
        <authorList>
            <person name="Lin S.-Y."/>
            <person name="Tsai C.-F."/>
            <person name="Young C.-C."/>
        </authorList>
    </citation>
    <scope>NUCLEOTIDE SEQUENCE [LARGE SCALE GENOMIC DNA]</scope>
    <source>
        <strain evidence="2 3">CC-CFT486</strain>
    </source>
</reference>
<keyword evidence="1" id="KW-0472">Membrane</keyword>
<keyword evidence="3" id="KW-1185">Reference proteome</keyword>
<keyword evidence="1" id="KW-1133">Transmembrane helix</keyword>
<gene>
    <name evidence="2" type="ORF">FHP06_09710</name>
</gene>
<evidence type="ECO:0000256" key="1">
    <source>
        <dbReference type="SAM" id="Phobius"/>
    </source>
</evidence>
<evidence type="ECO:0000313" key="3">
    <source>
        <dbReference type="Proteomes" id="UP000321571"/>
    </source>
</evidence>
<name>A0A5C8NHY3_9ACTN</name>
<dbReference type="RefSeq" id="WP_147686226.1">
    <property type="nucleotide sequence ID" value="NZ_VDUX01000004.1"/>
</dbReference>
<protein>
    <submittedName>
        <fullName evidence="2">Uncharacterized protein</fullName>
    </submittedName>
</protein>
<evidence type="ECO:0000313" key="2">
    <source>
        <dbReference type="EMBL" id="TXL60696.1"/>
    </source>
</evidence>